<reference evidence="1" key="1">
    <citation type="submission" date="2018-05" db="EMBL/GenBank/DDBJ databases">
        <authorList>
            <person name="Lanie J.A."/>
            <person name="Ng W.-L."/>
            <person name="Kazmierczak K.M."/>
            <person name="Andrzejewski T.M."/>
            <person name="Davidsen T.M."/>
            <person name="Wayne K.J."/>
            <person name="Tettelin H."/>
            <person name="Glass J.I."/>
            <person name="Rusch D."/>
            <person name="Podicherti R."/>
            <person name="Tsui H.-C.T."/>
            <person name="Winkler M.E."/>
        </authorList>
    </citation>
    <scope>NUCLEOTIDE SEQUENCE</scope>
</reference>
<dbReference type="AlphaFoldDB" id="A0A382NQX6"/>
<proteinExistence type="predicted"/>
<gene>
    <name evidence="1" type="ORF">METZ01_LOCUS316438</name>
</gene>
<dbReference type="EMBL" id="UINC01102173">
    <property type="protein sequence ID" value="SVC63584.1"/>
    <property type="molecule type" value="Genomic_DNA"/>
</dbReference>
<protein>
    <recommendedName>
        <fullName evidence="2">WbqC-like protein</fullName>
    </recommendedName>
</protein>
<dbReference type="Pfam" id="PF08889">
    <property type="entry name" value="WbqC"/>
    <property type="match status" value="1"/>
</dbReference>
<sequence>MIVTIHQPNYFPYFGLFHKINQADVFVVQDDVKFDERVTNRNKIISSTGYTRLNVPIVKGHKFFEIKDVKINNLIHWRKIHWKKITSGYNNAEYFHLYKDYFEKLYEKEWEFLFELNFETLKKCIDWLGIKTEIIIESELNVSGTSTERLVNVCKAVGADTYLSGIVGKDYLNEALFEKNNIDLKY</sequence>
<evidence type="ECO:0008006" key="2">
    <source>
        <dbReference type="Google" id="ProtNLM"/>
    </source>
</evidence>
<dbReference type="InterPro" id="IPR014985">
    <property type="entry name" value="WbqC"/>
</dbReference>
<organism evidence="1">
    <name type="scientific">marine metagenome</name>
    <dbReference type="NCBI Taxonomy" id="408172"/>
    <lineage>
        <taxon>unclassified sequences</taxon>
        <taxon>metagenomes</taxon>
        <taxon>ecological metagenomes</taxon>
    </lineage>
</organism>
<evidence type="ECO:0000313" key="1">
    <source>
        <dbReference type="EMBL" id="SVC63584.1"/>
    </source>
</evidence>
<accession>A0A382NQX6</accession>
<name>A0A382NQX6_9ZZZZ</name>
<feature type="non-terminal residue" evidence="1">
    <location>
        <position position="186"/>
    </location>
</feature>